<comment type="similarity">
    <text evidence="1">Belongs to the heme oxygenase family.</text>
</comment>
<evidence type="ECO:0000313" key="4">
    <source>
        <dbReference type="Proteomes" id="UP000708208"/>
    </source>
</evidence>
<sequence>MREATKKIHSVSDSMVNAKLGFAMSDERVWAEGLLIFYEVFKFLEEAIDRLRPKNEYFDRFQKVLEGIDRKAAFESDLYFYYGPHWKKTCYQPRSSVSDYIKHLKTLEAREPLRLLAYIYHLYMGLLSGGQIIKRKRDIKTKITKGATNIFGFVIPSCVLNRAFNITSSTSKSGHQGNAATDIRIEGRSISSIKKDIVFTMNDISADLSKDERVSLIDESILVFTWNNKVVSTIQVSWFDAFRNVATNPFVAFILLGLLGSMWYLLFLRWVEP</sequence>
<dbReference type="EMBL" id="CAJVCH010140816">
    <property type="protein sequence ID" value="CAG7726854.1"/>
    <property type="molecule type" value="Genomic_DNA"/>
</dbReference>
<dbReference type="GO" id="GO:0004392">
    <property type="term" value="F:heme oxygenase (decyclizing) activity"/>
    <property type="evidence" value="ECO:0007669"/>
    <property type="project" value="InterPro"/>
</dbReference>
<comment type="caution">
    <text evidence="3">The sequence shown here is derived from an EMBL/GenBank/DDBJ whole genome shotgun (WGS) entry which is preliminary data.</text>
</comment>
<dbReference type="CDD" id="cd19165">
    <property type="entry name" value="HemeO"/>
    <property type="match status" value="1"/>
</dbReference>
<keyword evidence="4" id="KW-1185">Reference proteome</keyword>
<dbReference type="PANTHER" id="PTHR10720:SF0">
    <property type="entry name" value="HEME OXYGENASE"/>
    <property type="match status" value="1"/>
</dbReference>
<proteinExistence type="inferred from homology"/>
<dbReference type="OrthoDB" id="652091at2759"/>
<dbReference type="Proteomes" id="UP000708208">
    <property type="component" value="Unassembled WGS sequence"/>
</dbReference>
<keyword evidence="1" id="KW-0479">Metal-binding</keyword>
<dbReference type="Pfam" id="PF01126">
    <property type="entry name" value="Heme_oxygenase"/>
    <property type="match status" value="1"/>
</dbReference>
<gene>
    <name evidence="3" type="ORF">AFUS01_LOCUS15737</name>
</gene>
<keyword evidence="1" id="KW-0408">Iron</keyword>
<reference evidence="3" key="1">
    <citation type="submission" date="2021-06" db="EMBL/GenBank/DDBJ databases">
        <authorList>
            <person name="Hodson N. C."/>
            <person name="Mongue J. A."/>
            <person name="Jaron S. K."/>
        </authorList>
    </citation>
    <scope>NUCLEOTIDE SEQUENCE</scope>
</reference>
<dbReference type="InterPro" id="IPR002051">
    <property type="entry name" value="Haem_Oase"/>
</dbReference>
<comment type="catalytic activity">
    <reaction evidence="1">
        <text>heme b + 3 reduced [NADPH--hemoprotein reductase] + 3 O2 = biliverdin IXalpha + CO + Fe(2+) + 3 oxidized [NADPH--hemoprotein reductase] + 3 H2O + H(+)</text>
        <dbReference type="Rhea" id="RHEA:21764"/>
        <dbReference type="Rhea" id="RHEA-COMP:11964"/>
        <dbReference type="Rhea" id="RHEA-COMP:11965"/>
        <dbReference type="ChEBI" id="CHEBI:15377"/>
        <dbReference type="ChEBI" id="CHEBI:15378"/>
        <dbReference type="ChEBI" id="CHEBI:15379"/>
        <dbReference type="ChEBI" id="CHEBI:17245"/>
        <dbReference type="ChEBI" id="CHEBI:29033"/>
        <dbReference type="ChEBI" id="CHEBI:57618"/>
        <dbReference type="ChEBI" id="CHEBI:57991"/>
        <dbReference type="ChEBI" id="CHEBI:58210"/>
        <dbReference type="ChEBI" id="CHEBI:60344"/>
        <dbReference type="EC" id="1.14.14.18"/>
    </reaction>
</comment>
<organism evidence="3 4">
    <name type="scientific">Allacma fusca</name>
    <dbReference type="NCBI Taxonomy" id="39272"/>
    <lineage>
        <taxon>Eukaryota</taxon>
        <taxon>Metazoa</taxon>
        <taxon>Ecdysozoa</taxon>
        <taxon>Arthropoda</taxon>
        <taxon>Hexapoda</taxon>
        <taxon>Collembola</taxon>
        <taxon>Symphypleona</taxon>
        <taxon>Sminthuridae</taxon>
        <taxon>Allacma</taxon>
    </lineage>
</organism>
<keyword evidence="2" id="KW-1133">Transmembrane helix</keyword>
<feature type="transmembrane region" description="Helical" evidence="2">
    <location>
        <begin position="250"/>
        <end position="271"/>
    </location>
</feature>
<keyword evidence="1" id="KW-0349">Heme</keyword>
<dbReference type="PANTHER" id="PTHR10720">
    <property type="entry name" value="HEME OXYGENASE"/>
    <property type="match status" value="1"/>
</dbReference>
<evidence type="ECO:0000256" key="2">
    <source>
        <dbReference type="SAM" id="Phobius"/>
    </source>
</evidence>
<dbReference type="GO" id="GO:0006788">
    <property type="term" value="P:heme oxidation"/>
    <property type="evidence" value="ECO:0007669"/>
    <property type="project" value="InterPro"/>
</dbReference>
<keyword evidence="2" id="KW-0812">Transmembrane</keyword>
<keyword evidence="2" id="KW-0472">Membrane</keyword>
<name>A0A8J2JWW7_9HEXA</name>
<accession>A0A8J2JWW7</accession>
<dbReference type="EC" id="1.14.14.18" evidence="1"/>
<dbReference type="PIRSF" id="PIRSF000343">
    <property type="entry name" value="Haem_Oase"/>
    <property type="match status" value="1"/>
</dbReference>
<protein>
    <recommendedName>
        <fullName evidence="1">Heme oxygenase</fullName>
        <ecNumber evidence="1">1.14.14.18</ecNumber>
    </recommendedName>
</protein>
<evidence type="ECO:0000313" key="3">
    <source>
        <dbReference type="EMBL" id="CAG7726854.1"/>
    </source>
</evidence>
<evidence type="ECO:0000256" key="1">
    <source>
        <dbReference type="PIRNR" id="PIRNR000343"/>
    </source>
</evidence>
<dbReference type="InterPro" id="IPR016053">
    <property type="entry name" value="Haem_Oase-like"/>
</dbReference>
<dbReference type="AlphaFoldDB" id="A0A8J2JWW7"/>